<comment type="caution">
    <text evidence="1">The sequence shown here is derived from an EMBL/GenBank/DDBJ whole genome shotgun (WGS) entry which is preliminary data.</text>
</comment>
<organism evidence="1">
    <name type="scientific">marine sediment metagenome</name>
    <dbReference type="NCBI Taxonomy" id="412755"/>
    <lineage>
        <taxon>unclassified sequences</taxon>
        <taxon>metagenomes</taxon>
        <taxon>ecological metagenomes</taxon>
    </lineage>
</organism>
<reference evidence="1" key="1">
    <citation type="journal article" date="2014" name="Front. Microbiol.">
        <title>High frequency of phylogenetically diverse reductive dehalogenase-homologous genes in deep subseafloor sedimentary metagenomes.</title>
        <authorList>
            <person name="Kawai M."/>
            <person name="Futagami T."/>
            <person name="Toyoda A."/>
            <person name="Takaki Y."/>
            <person name="Nishi S."/>
            <person name="Hori S."/>
            <person name="Arai W."/>
            <person name="Tsubouchi T."/>
            <person name="Morono Y."/>
            <person name="Uchiyama I."/>
            <person name="Ito T."/>
            <person name="Fujiyama A."/>
            <person name="Inagaki F."/>
            <person name="Takami H."/>
        </authorList>
    </citation>
    <scope>NUCLEOTIDE SEQUENCE</scope>
    <source>
        <strain evidence="1">Expedition CK06-06</strain>
    </source>
</reference>
<accession>X1P311</accession>
<dbReference type="AlphaFoldDB" id="X1P311"/>
<sequence length="42" mass="4498">KVLNGKGTHSDEMFNPDQPLLSLLFPLQMGAGITTGKEILVS</sequence>
<proteinExistence type="predicted"/>
<name>X1P311_9ZZZZ</name>
<protein>
    <submittedName>
        <fullName evidence="1">Uncharacterized protein</fullName>
    </submittedName>
</protein>
<dbReference type="EMBL" id="BARV01040089">
    <property type="protein sequence ID" value="GAI50697.1"/>
    <property type="molecule type" value="Genomic_DNA"/>
</dbReference>
<gene>
    <name evidence="1" type="ORF">S06H3_61212</name>
</gene>
<feature type="non-terminal residue" evidence="1">
    <location>
        <position position="1"/>
    </location>
</feature>
<evidence type="ECO:0000313" key="1">
    <source>
        <dbReference type="EMBL" id="GAI50697.1"/>
    </source>
</evidence>